<name>A0ABS9KST5_9BACT</name>
<organism evidence="4 5">
    <name type="scientific">Terrimonas ginsenosidimutans</name>
    <dbReference type="NCBI Taxonomy" id="2908004"/>
    <lineage>
        <taxon>Bacteria</taxon>
        <taxon>Pseudomonadati</taxon>
        <taxon>Bacteroidota</taxon>
        <taxon>Chitinophagia</taxon>
        <taxon>Chitinophagales</taxon>
        <taxon>Chitinophagaceae</taxon>
        <taxon>Terrimonas</taxon>
    </lineage>
</organism>
<dbReference type="EMBL" id="JAKLTR010000008">
    <property type="protein sequence ID" value="MCG2615371.1"/>
    <property type="molecule type" value="Genomic_DNA"/>
</dbReference>
<dbReference type="InterPro" id="IPR041673">
    <property type="entry name" value="TetR_C_23"/>
</dbReference>
<evidence type="ECO:0000256" key="1">
    <source>
        <dbReference type="ARBA" id="ARBA00023125"/>
    </source>
</evidence>
<feature type="DNA-binding region" description="H-T-H motif" evidence="2">
    <location>
        <begin position="33"/>
        <end position="52"/>
    </location>
</feature>
<sequence>MEQVQDTFTTAVDARIIQAYKEFLLNNGHQPASVFKFAKELGISEEEFYRHFGSFEGVENRIWADFIRNVIAPLETDEGFHSFSAREKILTFYFALFEELKKSRSFVLLQLKNHRKLEFTPSFLRDFKSIYEQFISGIIDQGKAAGEVAKRPFFDKRYAGVFWFHLGFLLLFWRDDNSSGFEKTDAAIEKSVNLAFDLIGKGALDSAFDFAKFIYQTKA</sequence>
<dbReference type="PROSITE" id="PS50977">
    <property type="entry name" value="HTH_TETR_2"/>
    <property type="match status" value="1"/>
</dbReference>
<evidence type="ECO:0000313" key="5">
    <source>
        <dbReference type="Proteomes" id="UP001165367"/>
    </source>
</evidence>
<dbReference type="Proteomes" id="UP001165367">
    <property type="component" value="Unassembled WGS sequence"/>
</dbReference>
<dbReference type="InterPro" id="IPR036271">
    <property type="entry name" value="Tet_transcr_reg_TetR-rel_C_sf"/>
</dbReference>
<dbReference type="InterPro" id="IPR009057">
    <property type="entry name" value="Homeodomain-like_sf"/>
</dbReference>
<dbReference type="Pfam" id="PF17931">
    <property type="entry name" value="TetR_C_23"/>
    <property type="match status" value="1"/>
</dbReference>
<feature type="domain" description="HTH tetR-type" evidence="3">
    <location>
        <begin position="10"/>
        <end position="70"/>
    </location>
</feature>
<reference evidence="4" key="1">
    <citation type="submission" date="2022-01" db="EMBL/GenBank/DDBJ databases">
        <authorList>
            <person name="Jo J.-H."/>
            <person name="Im W.-T."/>
        </authorList>
    </citation>
    <scope>NUCLEOTIDE SEQUENCE</scope>
    <source>
        <strain evidence="4">NA20</strain>
    </source>
</reference>
<gene>
    <name evidence="4" type="ORF">LZZ85_13810</name>
</gene>
<keyword evidence="1 2" id="KW-0238">DNA-binding</keyword>
<comment type="caution">
    <text evidence="4">The sequence shown here is derived from an EMBL/GenBank/DDBJ whole genome shotgun (WGS) entry which is preliminary data.</text>
</comment>
<dbReference type="SUPFAM" id="SSF46689">
    <property type="entry name" value="Homeodomain-like"/>
    <property type="match status" value="1"/>
</dbReference>
<evidence type="ECO:0000313" key="4">
    <source>
        <dbReference type="EMBL" id="MCG2615371.1"/>
    </source>
</evidence>
<proteinExistence type="predicted"/>
<evidence type="ECO:0000256" key="2">
    <source>
        <dbReference type="PROSITE-ProRule" id="PRU00335"/>
    </source>
</evidence>
<dbReference type="Gene3D" id="1.10.357.10">
    <property type="entry name" value="Tetracycline Repressor, domain 2"/>
    <property type="match status" value="1"/>
</dbReference>
<dbReference type="RefSeq" id="WP_237872665.1">
    <property type="nucleotide sequence ID" value="NZ_JAKLTR010000008.1"/>
</dbReference>
<dbReference type="SUPFAM" id="SSF48498">
    <property type="entry name" value="Tetracyclin repressor-like, C-terminal domain"/>
    <property type="match status" value="1"/>
</dbReference>
<dbReference type="InterPro" id="IPR001647">
    <property type="entry name" value="HTH_TetR"/>
</dbReference>
<keyword evidence="5" id="KW-1185">Reference proteome</keyword>
<accession>A0ABS9KST5</accession>
<evidence type="ECO:0000259" key="3">
    <source>
        <dbReference type="PROSITE" id="PS50977"/>
    </source>
</evidence>
<protein>
    <recommendedName>
        <fullName evidence="3">HTH tetR-type domain-containing protein</fullName>
    </recommendedName>
</protein>